<dbReference type="Proteomes" id="UP001165962">
    <property type="component" value="Unassembled WGS sequence"/>
</dbReference>
<accession>A0ABX0J2W4</accession>
<dbReference type="RefSeq" id="WP_166148909.1">
    <property type="nucleotide sequence ID" value="NZ_JAAOIW010000003.1"/>
</dbReference>
<protein>
    <submittedName>
        <fullName evidence="1">Polysaccharide lyase 11</fullName>
    </submittedName>
</protein>
<dbReference type="GO" id="GO:0016829">
    <property type="term" value="F:lyase activity"/>
    <property type="evidence" value="ECO:0007669"/>
    <property type="project" value="UniProtKB-KW"/>
</dbReference>
<evidence type="ECO:0000313" key="2">
    <source>
        <dbReference type="Proteomes" id="UP001165962"/>
    </source>
</evidence>
<dbReference type="InterPro" id="IPR028994">
    <property type="entry name" value="Integrin_alpha_N"/>
</dbReference>
<comment type="caution">
    <text evidence="1">The sequence shown here is derived from an EMBL/GenBank/DDBJ whole genome shotgun (WGS) entry which is preliminary data.</text>
</comment>
<sequence>MSTLAKQIRMETVVELSVGQKLGQLRSVPVKIGGNTRAFLAAYGADFDVDPSVNMFYYPTDTLKLSVFTEQGEVIWKKELGRTVVPGIWFCPVYAFDLDGDGVDEIYFVNNLNPTHPLCVKEYRLERLDSRTGATTGQWEWNNDGGKEEPLSCTFRNFIVGGYVHGEPVLVTCQGTYWSMHLQGWNPDMTLRWQVEIKKDDPGARGSHVSPVIDLNDDGIDELMWGERAISLDTGEELFCADRDVYSGHSDVVQPLFNQATGKWSLFTVRESDPEATPRVVMFDAQGIRRWGDVEAGHMDIGWAARLQDDRSHVTMAIRIGAKSCGPDGRFHQSMDEFTYDAETGKPYALPYSIYRTIPVDLNGDGYHELVRGMPGGDGEIFDRHGNTFGSVGGTVAMANKFLDLPGEQLLSFRPDGTVQIWADRNAEDNAEALKRYSHPYYKACQRAYGVGYNLYIITGI</sequence>
<organism evidence="1 2">
    <name type="scientific">Paenibacillus agricola</name>
    <dbReference type="NCBI Taxonomy" id="2716264"/>
    <lineage>
        <taxon>Bacteria</taxon>
        <taxon>Bacillati</taxon>
        <taxon>Bacillota</taxon>
        <taxon>Bacilli</taxon>
        <taxon>Bacillales</taxon>
        <taxon>Paenibacillaceae</taxon>
        <taxon>Paenibacillus</taxon>
    </lineage>
</organism>
<name>A0ABX0J2W4_9BACL</name>
<dbReference type="SUPFAM" id="SSF69318">
    <property type="entry name" value="Integrin alpha N-terminal domain"/>
    <property type="match status" value="1"/>
</dbReference>
<keyword evidence="2" id="KW-1185">Reference proteome</keyword>
<evidence type="ECO:0000313" key="1">
    <source>
        <dbReference type="EMBL" id="NHN30171.1"/>
    </source>
</evidence>
<gene>
    <name evidence="1" type="ORF">G9U52_10035</name>
</gene>
<dbReference type="EMBL" id="JAAOIW010000003">
    <property type="protein sequence ID" value="NHN30171.1"/>
    <property type="molecule type" value="Genomic_DNA"/>
</dbReference>
<keyword evidence="1" id="KW-0456">Lyase</keyword>
<reference evidence="1" key="1">
    <citation type="submission" date="2020-03" db="EMBL/GenBank/DDBJ databases">
        <title>Draft sequencing of Paenibacilllus sp. S3N08.</title>
        <authorList>
            <person name="Kim D.-U."/>
        </authorList>
    </citation>
    <scope>NUCLEOTIDE SEQUENCE</scope>
    <source>
        <strain evidence="1">S3N08</strain>
    </source>
</reference>
<proteinExistence type="predicted"/>